<evidence type="ECO:0000256" key="1">
    <source>
        <dbReference type="SAM" id="MobiDB-lite"/>
    </source>
</evidence>
<feature type="region of interest" description="Disordered" evidence="1">
    <location>
        <begin position="30"/>
        <end position="90"/>
    </location>
</feature>
<comment type="caution">
    <text evidence="3">The sequence shown here is derived from an EMBL/GenBank/DDBJ whole genome shotgun (WGS) entry which is preliminary data.</text>
</comment>
<dbReference type="OrthoDB" id="5397827at2759"/>
<evidence type="ECO:0000313" key="4">
    <source>
        <dbReference type="Proteomes" id="UP000256645"/>
    </source>
</evidence>
<dbReference type="AlphaFoldDB" id="A0A3D8S756"/>
<keyword evidence="2" id="KW-1133">Transmembrane helix</keyword>
<gene>
    <name evidence="3" type="ORF">BP6252_03218</name>
</gene>
<keyword evidence="4" id="KW-1185">Reference proteome</keyword>
<sequence>MASTTAIPRFLLPQRGAIWRARLPTPATFTRQYASKVKPKKPSSPLVLEKPTKFNPPSHGSRLRKEGPRYPGPDLSAEEKARQQKTKYPNMMPPEGSFMHWFINNRSIHMIISMGTLTSLAFTVFITNFKRESPYADMLPHWTQFFAHPIQSGRTCIEILKLHTAYMTAETQARRTRKVEDVAKRGQYRKAHGLDQDEGFGGWTAKTDAELQGPAIPLGDGIAEPTEQQQQVRREKVHVKKWFGIW</sequence>
<organism evidence="3 4">
    <name type="scientific">Coleophoma cylindrospora</name>
    <dbReference type="NCBI Taxonomy" id="1849047"/>
    <lineage>
        <taxon>Eukaryota</taxon>
        <taxon>Fungi</taxon>
        <taxon>Dikarya</taxon>
        <taxon>Ascomycota</taxon>
        <taxon>Pezizomycotina</taxon>
        <taxon>Leotiomycetes</taxon>
        <taxon>Helotiales</taxon>
        <taxon>Dermateaceae</taxon>
        <taxon>Coleophoma</taxon>
    </lineage>
</organism>
<name>A0A3D8S756_9HELO</name>
<protein>
    <submittedName>
        <fullName evidence="3">Uncharacterized protein</fullName>
    </submittedName>
</protein>
<evidence type="ECO:0000256" key="2">
    <source>
        <dbReference type="SAM" id="Phobius"/>
    </source>
</evidence>
<reference evidence="3 4" key="1">
    <citation type="journal article" date="2018" name="IMA Fungus">
        <title>IMA Genome-F 9: Draft genome sequence of Annulohypoxylon stygium, Aspergillus mulundensis, Berkeleyomyces basicola (syn. Thielaviopsis basicola), Ceratocystis smalleyi, two Cercospora beticola strains, Coleophoma cylindrospora, Fusarium fracticaudum, Phialophora cf. hyalina, and Morchella septimelata.</title>
        <authorList>
            <person name="Wingfield B.D."/>
            <person name="Bills G.F."/>
            <person name="Dong Y."/>
            <person name="Huang W."/>
            <person name="Nel W.J."/>
            <person name="Swalarsk-Parry B.S."/>
            <person name="Vaghefi N."/>
            <person name="Wilken P.M."/>
            <person name="An Z."/>
            <person name="de Beer Z.W."/>
            <person name="De Vos L."/>
            <person name="Chen L."/>
            <person name="Duong T.A."/>
            <person name="Gao Y."/>
            <person name="Hammerbacher A."/>
            <person name="Kikkert J.R."/>
            <person name="Li Y."/>
            <person name="Li H."/>
            <person name="Li K."/>
            <person name="Li Q."/>
            <person name="Liu X."/>
            <person name="Ma X."/>
            <person name="Naidoo K."/>
            <person name="Pethybridge S.J."/>
            <person name="Sun J."/>
            <person name="Steenkamp E.T."/>
            <person name="van der Nest M.A."/>
            <person name="van Wyk S."/>
            <person name="Wingfield M.J."/>
            <person name="Xiong C."/>
            <person name="Yue Q."/>
            <person name="Zhang X."/>
        </authorList>
    </citation>
    <scope>NUCLEOTIDE SEQUENCE [LARGE SCALE GENOMIC DNA]</scope>
    <source>
        <strain evidence="3 4">BP6252</strain>
    </source>
</reference>
<keyword evidence="2" id="KW-0812">Transmembrane</keyword>
<keyword evidence="2" id="KW-0472">Membrane</keyword>
<dbReference type="Proteomes" id="UP000256645">
    <property type="component" value="Unassembled WGS sequence"/>
</dbReference>
<dbReference type="EMBL" id="PDLM01000003">
    <property type="protein sequence ID" value="RDW82106.1"/>
    <property type="molecule type" value="Genomic_DNA"/>
</dbReference>
<feature type="transmembrane region" description="Helical" evidence="2">
    <location>
        <begin position="108"/>
        <end position="129"/>
    </location>
</feature>
<evidence type="ECO:0000313" key="3">
    <source>
        <dbReference type="EMBL" id="RDW82106.1"/>
    </source>
</evidence>
<accession>A0A3D8S756</accession>
<proteinExistence type="predicted"/>
<dbReference type="STRING" id="1849047.A0A3D8S756"/>